<name>A0A7X2NRF1_9FIRM</name>
<comment type="caution">
    <text evidence="11">The sequence shown here is derived from an EMBL/GenBank/DDBJ whole genome shotgun (WGS) entry which is preliminary data.</text>
</comment>
<feature type="transmembrane region" description="Helical" evidence="9">
    <location>
        <begin position="232"/>
        <end position="254"/>
    </location>
</feature>
<dbReference type="Pfam" id="PF00535">
    <property type="entry name" value="Glycos_transf_2"/>
    <property type="match status" value="1"/>
</dbReference>
<keyword evidence="3" id="KW-0328">Glycosyltransferase</keyword>
<keyword evidence="2" id="KW-1003">Cell membrane</keyword>
<evidence type="ECO:0000313" key="11">
    <source>
        <dbReference type="EMBL" id="MSS58134.1"/>
    </source>
</evidence>
<dbReference type="Gene3D" id="3.90.550.10">
    <property type="entry name" value="Spore Coat Polysaccharide Biosynthesis Protein SpsA, Chain A"/>
    <property type="match status" value="1"/>
</dbReference>
<evidence type="ECO:0000256" key="5">
    <source>
        <dbReference type="ARBA" id="ARBA00022692"/>
    </source>
</evidence>
<evidence type="ECO:0000256" key="9">
    <source>
        <dbReference type="SAM" id="Phobius"/>
    </source>
</evidence>
<reference evidence="11 12" key="1">
    <citation type="submission" date="2019-08" db="EMBL/GenBank/DDBJ databases">
        <title>In-depth cultivation of the pig gut microbiome towards novel bacterial diversity and tailored functional studies.</title>
        <authorList>
            <person name="Wylensek D."/>
            <person name="Hitch T.C.A."/>
            <person name="Clavel T."/>
        </authorList>
    </citation>
    <scope>NUCLEOTIDE SEQUENCE [LARGE SCALE GENOMIC DNA]</scope>
    <source>
        <strain evidence="11 12">Oil+RF-744-GAM-WT-6</strain>
    </source>
</reference>
<organism evidence="11 12">
    <name type="scientific">Stecheria intestinalis</name>
    <dbReference type="NCBI Taxonomy" id="2606630"/>
    <lineage>
        <taxon>Bacteria</taxon>
        <taxon>Bacillati</taxon>
        <taxon>Bacillota</taxon>
        <taxon>Erysipelotrichia</taxon>
        <taxon>Erysipelotrichales</taxon>
        <taxon>Erysipelotrichaceae</taxon>
        <taxon>Stecheria</taxon>
    </lineage>
</organism>
<dbReference type="PANTHER" id="PTHR48090">
    <property type="entry name" value="UNDECAPRENYL-PHOSPHATE 4-DEOXY-4-FORMAMIDO-L-ARABINOSE TRANSFERASE-RELATED"/>
    <property type="match status" value="1"/>
</dbReference>
<sequence>MKALLSVVVPCYNEEETVDLFYKAVTEVLNQMEMDHEIIFVNDGSRDHTLDKMLALYEAHRGEVKVVNFSRNFGKEGALLAGLKAAKGDYVTVMDADLQDPPEYLPKMFELMEKNGDDVVGTRRVTRKGEPALRSWFARQFYKLINRYTEVEIVDGARDYRLMTRQVVDSILSLKEYGRFSKGLFVWVGYQCEYLEYENVQRVAGETKWSFWKLFRYALDGIIEYTNAPLRVAAWAGGALSLVMAVELIVLLILSLAGKSITGTALTISLVLFLGGVILLALGIIGEYLAKTYDEVRHRPNYIVKKFYE</sequence>
<evidence type="ECO:0000256" key="1">
    <source>
        <dbReference type="ARBA" id="ARBA00004651"/>
    </source>
</evidence>
<protein>
    <submittedName>
        <fullName evidence="11">Glycosyltransferase family 2 protein</fullName>
    </submittedName>
</protein>
<evidence type="ECO:0000256" key="8">
    <source>
        <dbReference type="ARBA" id="ARBA00038152"/>
    </source>
</evidence>
<comment type="similarity">
    <text evidence="8">Belongs to the glycosyltransferase 2 family. GtrB subfamily.</text>
</comment>
<dbReference type="PANTHER" id="PTHR48090:SF8">
    <property type="entry name" value="GLYCOSYLTRANSFERASE CSBB-RELATED"/>
    <property type="match status" value="1"/>
</dbReference>
<keyword evidence="4 11" id="KW-0808">Transferase</keyword>
<dbReference type="SUPFAM" id="SSF53448">
    <property type="entry name" value="Nucleotide-diphospho-sugar transferases"/>
    <property type="match status" value="1"/>
</dbReference>
<dbReference type="EMBL" id="VUMN01000007">
    <property type="protein sequence ID" value="MSS58134.1"/>
    <property type="molecule type" value="Genomic_DNA"/>
</dbReference>
<evidence type="ECO:0000256" key="4">
    <source>
        <dbReference type="ARBA" id="ARBA00022679"/>
    </source>
</evidence>
<keyword evidence="12" id="KW-1185">Reference proteome</keyword>
<keyword evidence="5 9" id="KW-0812">Transmembrane</keyword>
<comment type="subcellular location">
    <subcellularLocation>
        <location evidence="1">Cell membrane</location>
        <topology evidence="1">Multi-pass membrane protein</topology>
    </subcellularLocation>
</comment>
<accession>A0A7X2NRF1</accession>
<feature type="transmembrane region" description="Helical" evidence="9">
    <location>
        <begin position="266"/>
        <end position="290"/>
    </location>
</feature>
<dbReference type="AlphaFoldDB" id="A0A7X2NRF1"/>
<evidence type="ECO:0000256" key="3">
    <source>
        <dbReference type="ARBA" id="ARBA00022676"/>
    </source>
</evidence>
<proteinExistence type="inferred from homology"/>
<dbReference type="InterPro" id="IPR050256">
    <property type="entry name" value="Glycosyltransferase_2"/>
</dbReference>
<feature type="domain" description="Glycosyltransferase 2-like" evidence="10">
    <location>
        <begin position="6"/>
        <end position="171"/>
    </location>
</feature>
<dbReference type="InterPro" id="IPR029044">
    <property type="entry name" value="Nucleotide-diphossugar_trans"/>
</dbReference>
<keyword evidence="6 9" id="KW-1133">Transmembrane helix</keyword>
<dbReference type="RefSeq" id="WP_154503692.1">
    <property type="nucleotide sequence ID" value="NZ_VUMN01000007.1"/>
</dbReference>
<evidence type="ECO:0000256" key="6">
    <source>
        <dbReference type="ARBA" id="ARBA00022989"/>
    </source>
</evidence>
<evidence type="ECO:0000256" key="2">
    <source>
        <dbReference type="ARBA" id="ARBA00022475"/>
    </source>
</evidence>
<dbReference type="CDD" id="cd04187">
    <property type="entry name" value="DPM1_like_bac"/>
    <property type="match status" value="1"/>
</dbReference>
<dbReference type="GO" id="GO:0005886">
    <property type="term" value="C:plasma membrane"/>
    <property type="evidence" value="ECO:0007669"/>
    <property type="project" value="UniProtKB-SubCell"/>
</dbReference>
<dbReference type="InterPro" id="IPR001173">
    <property type="entry name" value="Glyco_trans_2-like"/>
</dbReference>
<dbReference type="Proteomes" id="UP000461880">
    <property type="component" value="Unassembled WGS sequence"/>
</dbReference>
<gene>
    <name evidence="11" type="ORF">FYJ51_04360</name>
</gene>
<evidence type="ECO:0000256" key="7">
    <source>
        <dbReference type="ARBA" id="ARBA00023136"/>
    </source>
</evidence>
<keyword evidence="7 9" id="KW-0472">Membrane</keyword>
<dbReference type="FunFam" id="3.90.550.10:FF:000079">
    <property type="entry name" value="Probable glycosyl transferase"/>
    <property type="match status" value="1"/>
</dbReference>
<evidence type="ECO:0000313" key="12">
    <source>
        <dbReference type="Proteomes" id="UP000461880"/>
    </source>
</evidence>
<dbReference type="GO" id="GO:0016757">
    <property type="term" value="F:glycosyltransferase activity"/>
    <property type="evidence" value="ECO:0007669"/>
    <property type="project" value="UniProtKB-KW"/>
</dbReference>
<evidence type="ECO:0000259" key="10">
    <source>
        <dbReference type="Pfam" id="PF00535"/>
    </source>
</evidence>